<dbReference type="STRING" id="1121117.SAMN02745977_00640"/>
<proteinExistence type="predicted"/>
<dbReference type="EMBL" id="FOCW01000001">
    <property type="protein sequence ID" value="SEN17198.1"/>
    <property type="molecule type" value="Genomic_DNA"/>
</dbReference>
<dbReference type="Gene3D" id="2.60.120.10">
    <property type="entry name" value="Jelly Rolls"/>
    <property type="match status" value="1"/>
</dbReference>
<keyword evidence="2" id="KW-1185">Reference proteome</keyword>
<name>A0A1H8EEL5_9BURK</name>
<protein>
    <submittedName>
        <fullName evidence="1">Cupin domain protein</fullName>
    </submittedName>
</protein>
<dbReference type="SUPFAM" id="SSF51182">
    <property type="entry name" value="RmlC-like cupins"/>
    <property type="match status" value="1"/>
</dbReference>
<dbReference type="PANTHER" id="PTHR37694">
    <property type="entry name" value="SLR8022 PROTEIN"/>
    <property type="match status" value="1"/>
</dbReference>
<sequence>MAKPHAISNQVVSLAPLGAALTDTRTHALLKARQLEVVRVVLRQGETLREHTVPGEITVQCLEGRFQMQTSLGAQTMQAGDWVHLAGNEPHALLAEEDCSALVTICLQG</sequence>
<dbReference type="CDD" id="cd02230">
    <property type="entry name" value="cupin_HP0902-like"/>
    <property type="match status" value="1"/>
</dbReference>
<dbReference type="AlphaFoldDB" id="A0A1H8EEL5"/>
<dbReference type="InterPro" id="IPR011051">
    <property type="entry name" value="RmlC_Cupin_sf"/>
</dbReference>
<dbReference type="OrthoDB" id="8265259at2"/>
<accession>A0A1H8EEL5</accession>
<dbReference type="RefSeq" id="WP_091813749.1">
    <property type="nucleotide sequence ID" value="NZ_FOCW01000001.1"/>
</dbReference>
<organism evidence="1 2">
    <name type="scientific">Brachymonas denitrificans DSM 15123</name>
    <dbReference type="NCBI Taxonomy" id="1121117"/>
    <lineage>
        <taxon>Bacteria</taxon>
        <taxon>Pseudomonadati</taxon>
        <taxon>Pseudomonadota</taxon>
        <taxon>Betaproteobacteria</taxon>
        <taxon>Burkholderiales</taxon>
        <taxon>Comamonadaceae</taxon>
        <taxon>Brachymonas</taxon>
    </lineage>
</organism>
<evidence type="ECO:0000313" key="1">
    <source>
        <dbReference type="EMBL" id="SEN17198.1"/>
    </source>
</evidence>
<dbReference type="Proteomes" id="UP000199531">
    <property type="component" value="Unassembled WGS sequence"/>
</dbReference>
<dbReference type="PANTHER" id="PTHR37694:SF1">
    <property type="entry name" value="SLR8022 PROTEIN"/>
    <property type="match status" value="1"/>
</dbReference>
<evidence type="ECO:0000313" key="2">
    <source>
        <dbReference type="Proteomes" id="UP000199531"/>
    </source>
</evidence>
<reference evidence="1 2" key="1">
    <citation type="submission" date="2016-10" db="EMBL/GenBank/DDBJ databases">
        <authorList>
            <person name="de Groot N.N."/>
        </authorList>
    </citation>
    <scope>NUCLEOTIDE SEQUENCE [LARGE SCALE GENOMIC DNA]</scope>
    <source>
        <strain evidence="1 2">DSM 15123</strain>
    </source>
</reference>
<gene>
    <name evidence="1" type="ORF">SAMN02745977_00640</name>
</gene>
<dbReference type="InterPro" id="IPR014710">
    <property type="entry name" value="RmlC-like_jellyroll"/>
</dbReference>